<proteinExistence type="predicted"/>
<evidence type="ECO:0000313" key="2">
    <source>
        <dbReference type="Proteomes" id="UP001497482"/>
    </source>
</evidence>
<protein>
    <submittedName>
        <fullName evidence="1">Uncharacterized protein</fullName>
    </submittedName>
</protein>
<sequence length="99" mass="11135">MAKFQFQGQELMLESQQKQADDSELWNTGERLLPEARRPLGGLVHNKVNAEQACHRSNASIINLVNEGRYIVSPYYCIKVIVIASGVPPLCLLLQRTLL</sequence>
<dbReference type="EMBL" id="OZ035825">
    <property type="protein sequence ID" value="CAL1601729.1"/>
    <property type="molecule type" value="Genomic_DNA"/>
</dbReference>
<evidence type="ECO:0000313" key="1">
    <source>
        <dbReference type="EMBL" id="CAL1601729.1"/>
    </source>
</evidence>
<organism evidence="1 2">
    <name type="scientific">Knipowitschia caucasica</name>
    <name type="common">Caucasian dwarf goby</name>
    <name type="synonym">Pomatoschistus caucasicus</name>
    <dbReference type="NCBI Taxonomy" id="637954"/>
    <lineage>
        <taxon>Eukaryota</taxon>
        <taxon>Metazoa</taxon>
        <taxon>Chordata</taxon>
        <taxon>Craniata</taxon>
        <taxon>Vertebrata</taxon>
        <taxon>Euteleostomi</taxon>
        <taxon>Actinopterygii</taxon>
        <taxon>Neopterygii</taxon>
        <taxon>Teleostei</taxon>
        <taxon>Neoteleostei</taxon>
        <taxon>Acanthomorphata</taxon>
        <taxon>Gobiaria</taxon>
        <taxon>Gobiiformes</taxon>
        <taxon>Gobioidei</taxon>
        <taxon>Gobiidae</taxon>
        <taxon>Gobiinae</taxon>
        <taxon>Knipowitschia</taxon>
    </lineage>
</organism>
<accession>A0AAV2LMH9</accession>
<keyword evidence="2" id="KW-1185">Reference proteome</keyword>
<dbReference type="Proteomes" id="UP001497482">
    <property type="component" value="Chromosome 3"/>
</dbReference>
<reference evidence="1 2" key="1">
    <citation type="submission" date="2024-04" db="EMBL/GenBank/DDBJ databases">
        <authorList>
            <person name="Waldvogel A.-M."/>
            <person name="Schoenle A."/>
        </authorList>
    </citation>
    <scope>NUCLEOTIDE SEQUENCE [LARGE SCALE GENOMIC DNA]</scope>
</reference>
<dbReference type="AlphaFoldDB" id="A0AAV2LMH9"/>
<name>A0AAV2LMH9_KNICA</name>
<gene>
    <name evidence="1" type="ORF">KC01_LOCUS29631</name>
</gene>